<accession>X6LW31</accession>
<organism evidence="2 3">
    <name type="scientific">Reticulomyxa filosa</name>
    <dbReference type="NCBI Taxonomy" id="46433"/>
    <lineage>
        <taxon>Eukaryota</taxon>
        <taxon>Sar</taxon>
        <taxon>Rhizaria</taxon>
        <taxon>Retaria</taxon>
        <taxon>Foraminifera</taxon>
        <taxon>Monothalamids</taxon>
        <taxon>Reticulomyxidae</taxon>
        <taxon>Reticulomyxa</taxon>
    </lineage>
</organism>
<keyword evidence="1" id="KW-0040">ANK repeat</keyword>
<dbReference type="InterPro" id="IPR002110">
    <property type="entry name" value="Ankyrin_rpt"/>
</dbReference>
<evidence type="ECO:0000256" key="1">
    <source>
        <dbReference type="PROSITE-ProRule" id="PRU00023"/>
    </source>
</evidence>
<dbReference type="Proteomes" id="UP000023152">
    <property type="component" value="Unassembled WGS sequence"/>
</dbReference>
<proteinExistence type="predicted"/>
<evidence type="ECO:0008006" key="4">
    <source>
        <dbReference type="Google" id="ProtNLM"/>
    </source>
</evidence>
<protein>
    <recommendedName>
        <fullName evidence="4">Ankyrin repeat protein</fullName>
    </recommendedName>
</protein>
<dbReference type="Gene3D" id="1.25.40.20">
    <property type="entry name" value="Ankyrin repeat-containing domain"/>
    <property type="match status" value="1"/>
</dbReference>
<gene>
    <name evidence="2" type="ORF">RFI_31568</name>
</gene>
<evidence type="ECO:0000313" key="2">
    <source>
        <dbReference type="EMBL" id="ETO05829.1"/>
    </source>
</evidence>
<reference evidence="2 3" key="1">
    <citation type="journal article" date="2013" name="Curr. Biol.">
        <title>The Genome of the Foraminiferan Reticulomyxa filosa.</title>
        <authorList>
            <person name="Glockner G."/>
            <person name="Hulsmann N."/>
            <person name="Schleicher M."/>
            <person name="Noegel A.A."/>
            <person name="Eichinger L."/>
            <person name="Gallinger C."/>
            <person name="Pawlowski J."/>
            <person name="Sierra R."/>
            <person name="Euteneuer U."/>
            <person name="Pillet L."/>
            <person name="Moustafa A."/>
            <person name="Platzer M."/>
            <person name="Groth M."/>
            <person name="Szafranski K."/>
            <person name="Schliwa M."/>
        </authorList>
    </citation>
    <scope>NUCLEOTIDE SEQUENCE [LARGE SCALE GENOMIC DNA]</scope>
</reference>
<evidence type="ECO:0000313" key="3">
    <source>
        <dbReference type="Proteomes" id="UP000023152"/>
    </source>
</evidence>
<dbReference type="Pfam" id="PF13606">
    <property type="entry name" value="Ank_3"/>
    <property type="match status" value="1"/>
</dbReference>
<dbReference type="PROSITE" id="PS50088">
    <property type="entry name" value="ANK_REPEAT"/>
    <property type="match status" value="1"/>
</dbReference>
<sequence length="97" mass="11441">MAITLFLIKQHDQELKLILQNNPHIDINDSCNEYRQTSLHLAINNKHWDVAQYCIEKGAWIDVRECVVNASILRTPFENIMELIMKRKNDKNNEGYD</sequence>
<dbReference type="SMART" id="SM00248">
    <property type="entry name" value="ANK"/>
    <property type="match status" value="1"/>
</dbReference>
<keyword evidence="3" id="KW-1185">Reference proteome</keyword>
<dbReference type="InterPro" id="IPR036770">
    <property type="entry name" value="Ankyrin_rpt-contain_sf"/>
</dbReference>
<name>X6LW31_RETFI</name>
<dbReference type="EMBL" id="ASPP01027743">
    <property type="protein sequence ID" value="ETO05829.1"/>
    <property type="molecule type" value="Genomic_DNA"/>
</dbReference>
<dbReference type="SUPFAM" id="SSF48403">
    <property type="entry name" value="Ankyrin repeat"/>
    <property type="match status" value="1"/>
</dbReference>
<dbReference type="AlphaFoldDB" id="X6LW31"/>
<comment type="caution">
    <text evidence="2">The sequence shown here is derived from an EMBL/GenBank/DDBJ whole genome shotgun (WGS) entry which is preliminary data.</text>
</comment>
<feature type="repeat" description="ANK" evidence="1">
    <location>
        <begin position="34"/>
        <end position="66"/>
    </location>
</feature>